<evidence type="ECO:0000313" key="11">
    <source>
        <dbReference type="Proteomes" id="UP000002534"/>
    </source>
</evidence>
<dbReference type="InterPro" id="IPR003594">
    <property type="entry name" value="HATPase_dom"/>
</dbReference>
<protein>
    <recommendedName>
        <fullName evidence="2">histidine kinase</fullName>
        <ecNumber evidence="2">2.7.13.3</ecNumber>
    </recommendedName>
</protein>
<dbReference type="Gene3D" id="1.10.287.130">
    <property type="match status" value="1"/>
</dbReference>
<keyword evidence="6" id="KW-0902">Two-component regulatory system</keyword>
<evidence type="ECO:0000313" key="10">
    <source>
        <dbReference type="EMBL" id="ABA89868.1"/>
    </source>
</evidence>
<dbReference type="SMART" id="SM00388">
    <property type="entry name" value="HisKA"/>
    <property type="match status" value="1"/>
</dbReference>
<reference evidence="10 11" key="2">
    <citation type="journal article" date="2012" name="BMC Genomics">
        <title>The genome of Pelobacter carbinolicus reveals surprising metabolic capabilities and physiological features.</title>
        <authorList>
            <person name="Aklujkar M."/>
            <person name="Haveman S.A."/>
            <person name="Didonato R.Jr."/>
            <person name="Chertkov O."/>
            <person name="Han C.S."/>
            <person name="Land M.L."/>
            <person name="Brown P."/>
            <person name="Lovley D.R."/>
        </authorList>
    </citation>
    <scope>NUCLEOTIDE SEQUENCE [LARGE SCALE GENOMIC DNA]</scope>
    <source>
        <strain evidence="11">DSM 2380 / NBRC 103641 / GraBd1</strain>
    </source>
</reference>
<keyword evidence="5 10" id="KW-0418">Kinase</keyword>
<gene>
    <name evidence="10" type="ordered locus">Pcar_2630</name>
</gene>
<dbReference type="EC" id="2.7.13.3" evidence="2"/>
<dbReference type="OrthoDB" id="9813151at2"/>
<evidence type="ECO:0000256" key="1">
    <source>
        <dbReference type="ARBA" id="ARBA00000085"/>
    </source>
</evidence>
<evidence type="ECO:0000256" key="6">
    <source>
        <dbReference type="ARBA" id="ARBA00023012"/>
    </source>
</evidence>
<dbReference type="InterPro" id="IPR003661">
    <property type="entry name" value="HisK_dim/P_dom"/>
</dbReference>
<dbReference type="PRINTS" id="PR00344">
    <property type="entry name" value="BCTRLSENSOR"/>
</dbReference>
<evidence type="ECO:0000256" key="4">
    <source>
        <dbReference type="ARBA" id="ARBA00022679"/>
    </source>
</evidence>
<evidence type="ECO:0000256" key="3">
    <source>
        <dbReference type="ARBA" id="ARBA00022553"/>
    </source>
</evidence>
<dbReference type="PANTHER" id="PTHR43547:SF2">
    <property type="entry name" value="HYBRID SIGNAL TRANSDUCTION HISTIDINE KINASE C"/>
    <property type="match status" value="1"/>
</dbReference>
<dbReference type="CDD" id="cd00082">
    <property type="entry name" value="HisKA"/>
    <property type="match status" value="1"/>
</dbReference>
<dbReference type="InterPro" id="IPR036097">
    <property type="entry name" value="HisK_dim/P_sf"/>
</dbReference>
<comment type="catalytic activity">
    <reaction evidence="1">
        <text>ATP + protein L-histidine = ADP + protein N-phospho-L-histidine.</text>
        <dbReference type="EC" id="2.7.13.3"/>
    </reaction>
</comment>
<evidence type="ECO:0000256" key="5">
    <source>
        <dbReference type="ARBA" id="ARBA00022777"/>
    </source>
</evidence>
<evidence type="ECO:0000256" key="7">
    <source>
        <dbReference type="SAM" id="MobiDB-lite"/>
    </source>
</evidence>
<proteinExistence type="predicted"/>
<dbReference type="CDD" id="cd00075">
    <property type="entry name" value="HATPase"/>
    <property type="match status" value="1"/>
</dbReference>
<dbReference type="eggNOG" id="COG5002">
    <property type="taxonomic scope" value="Bacteria"/>
</dbReference>
<dbReference type="KEGG" id="pca:Pcar_2630"/>
<dbReference type="Gene3D" id="3.30.565.10">
    <property type="entry name" value="Histidine kinase-like ATPase, C-terminal domain"/>
    <property type="match status" value="1"/>
</dbReference>
<evidence type="ECO:0000256" key="2">
    <source>
        <dbReference type="ARBA" id="ARBA00012438"/>
    </source>
</evidence>
<dbReference type="SMART" id="SM00387">
    <property type="entry name" value="HATPase_c"/>
    <property type="match status" value="1"/>
</dbReference>
<name>Q3A189_SYNC1</name>
<keyword evidence="3" id="KW-0597">Phosphoprotein</keyword>
<keyword evidence="8" id="KW-0472">Membrane</keyword>
<evidence type="ECO:0000259" key="9">
    <source>
        <dbReference type="PROSITE" id="PS50109"/>
    </source>
</evidence>
<dbReference type="EMBL" id="CP000142">
    <property type="protein sequence ID" value="ABA89868.1"/>
    <property type="molecule type" value="Genomic_DNA"/>
</dbReference>
<dbReference type="HOGENOM" id="CLU_447411_0_0_7"/>
<dbReference type="SUPFAM" id="SSF55874">
    <property type="entry name" value="ATPase domain of HSP90 chaperone/DNA topoisomerase II/histidine kinase"/>
    <property type="match status" value="1"/>
</dbReference>
<keyword evidence="8" id="KW-0812">Transmembrane</keyword>
<dbReference type="AlphaFoldDB" id="Q3A189"/>
<dbReference type="InterPro" id="IPR004358">
    <property type="entry name" value="Sig_transdc_His_kin-like_C"/>
</dbReference>
<dbReference type="Pfam" id="PF00512">
    <property type="entry name" value="HisKA"/>
    <property type="match status" value="1"/>
</dbReference>
<feature type="region of interest" description="Disordered" evidence="7">
    <location>
        <begin position="131"/>
        <end position="159"/>
    </location>
</feature>
<feature type="transmembrane region" description="Helical" evidence="8">
    <location>
        <begin position="291"/>
        <end position="315"/>
    </location>
</feature>
<evidence type="ECO:0000256" key="8">
    <source>
        <dbReference type="SAM" id="Phobius"/>
    </source>
</evidence>
<dbReference type="RefSeq" id="WP_011342408.1">
    <property type="nucleotide sequence ID" value="NC_007498.2"/>
</dbReference>
<dbReference type="InterPro" id="IPR005467">
    <property type="entry name" value="His_kinase_dom"/>
</dbReference>
<reference evidence="11" key="1">
    <citation type="submission" date="2005-10" db="EMBL/GenBank/DDBJ databases">
        <title>Complete sequence of Pelobacter carbinolicus DSM 2380.</title>
        <authorList>
            <person name="Copeland A."/>
            <person name="Lucas S."/>
            <person name="Lapidus A."/>
            <person name="Barry K."/>
            <person name="Detter J.C."/>
            <person name="Glavina T."/>
            <person name="Hammon N."/>
            <person name="Israni S."/>
            <person name="Pitluck S."/>
            <person name="Chertkov O."/>
            <person name="Schmutz J."/>
            <person name="Larimer F."/>
            <person name="Land M."/>
            <person name="Kyrpides N."/>
            <person name="Ivanova N."/>
            <person name="Richardson P."/>
        </authorList>
    </citation>
    <scope>NUCLEOTIDE SEQUENCE [LARGE SCALE GENOMIC DNA]</scope>
    <source>
        <strain evidence="11">DSM 2380 / NBRC 103641 / GraBd1</strain>
    </source>
</reference>
<dbReference type="Pfam" id="PF02518">
    <property type="entry name" value="HATPase_c"/>
    <property type="match status" value="1"/>
</dbReference>
<accession>Q3A189</accession>
<keyword evidence="8" id="KW-1133">Transmembrane helix</keyword>
<dbReference type="Proteomes" id="UP000002534">
    <property type="component" value="Chromosome"/>
</dbReference>
<dbReference type="GO" id="GO:0000155">
    <property type="term" value="F:phosphorelay sensor kinase activity"/>
    <property type="evidence" value="ECO:0007669"/>
    <property type="project" value="InterPro"/>
</dbReference>
<dbReference type="FunFam" id="1.10.287.130:FF:000001">
    <property type="entry name" value="Two-component sensor histidine kinase"/>
    <property type="match status" value="1"/>
</dbReference>
<dbReference type="PANTHER" id="PTHR43547">
    <property type="entry name" value="TWO-COMPONENT HISTIDINE KINASE"/>
    <property type="match status" value="1"/>
</dbReference>
<dbReference type="PROSITE" id="PS50109">
    <property type="entry name" value="HIS_KIN"/>
    <property type="match status" value="1"/>
</dbReference>
<keyword evidence="11" id="KW-1185">Reference proteome</keyword>
<sequence>MKRSYWIVGAWLLLLIPTLLIGALALRLLRNEQGRLAENTVSAARQRCASIAESLDLTVAEVKDGLLTSLRQLPADDLEQHLEDWRLGNPLVRNVFIWSPDGLQLPDPATPADSEAGAFVARYLTLFNGRSSWRPPQPDHPRRVTGSQDSYATAPGKTALSSRKELRLLAQQLGSAPQMLPESGWLSWFWEDGLYLLGWLEDPASGQRYGLEVEMMALLARLVTSLPEPPSGEIYALVDGQGRIFHRTGTGELTADTPQLASLPVGPDLPHWQLTIYVPGGMAAGHADGGLLLLSTLLVGCFVAAVLFGGSLLLWQAWRHMRDARRKTSFVSNVSHELKTPLTTIRMYAELLGEGRIREEGKRQRYLQVIVSESQRLTRLVNNVLDFSRLEQKRKQYHLTALPLTEILQQVLDGQNLRLQQAGLELVRRMPDSGPPVQADRDAVEQVLLNLIDNAIKYAVQGGELVVELRYTAKTAEILIKDRGPGVPAAHRQRIFNQFHQVDTELSSQQSGCGLGLSIARRLLQDMQGSLRYCPRDGGGACFVMALPVAGEDHR</sequence>
<dbReference type="SUPFAM" id="SSF47384">
    <property type="entry name" value="Homodimeric domain of signal transducing histidine kinase"/>
    <property type="match status" value="1"/>
</dbReference>
<dbReference type="InterPro" id="IPR036890">
    <property type="entry name" value="HATPase_C_sf"/>
</dbReference>
<feature type="domain" description="Histidine kinase" evidence="9">
    <location>
        <begin position="333"/>
        <end position="551"/>
    </location>
</feature>
<keyword evidence="4" id="KW-0808">Transferase</keyword>
<organism evidence="10 11">
    <name type="scientific">Syntrophotalea carbinolica (strain DSM 2380 / NBRC 103641 / GraBd1)</name>
    <name type="common">Pelobacter carbinolicus</name>
    <dbReference type="NCBI Taxonomy" id="338963"/>
    <lineage>
        <taxon>Bacteria</taxon>
        <taxon>Pseudomonadati</taxon>
        <taxon>Thermodesulfobacteriota</taxon>
        <taxon>Desulfuromonadia</taxon>
        <taxon>Desulfuromonadales</taxon>
        <taxon>Syntrophotaleaceae</taxon>
        <taxon>Syntrophotalea</taxon>
    </lineage>
</organism>
<dbReference type="STRING" id="338963.Pcar_2630"/>